<comment type="caution">
    <text evidence="2">The sequence shown here is derived from an EMBL/GenBank/DDBJ whole genome shotgun (WGS) entry which is preliminary data.</text>
</comment>
<sequence>MVRLRPPGRRLHSRAAAPGPGRIQPGLPVRGRRRPGAAGRGRPLTPGERLVALTARLAPRPANLQSALAAAPDWPDTLCLLGHHRLLARAHDCLKPWKQQVPAPAWRTLAQAAADYWRTGAVVAQGSRSVLPALDDAGVAAVPLKGPWLAERLGYPAGTRLTNDLDILVRPVDLAAARSVLSELGYRQLPEPVGLPGAHLVYVPGRPDLWLPQVEVHYNLAEPDGGAWSDRAWRRLHSRRWGDRAVLDLAAVDLVLYLSVHAARHNWFHLCHILELAYAVQAVGPKLDWAALWREASLAGLSGALRLSLSVAGRMCGAPLPDGWWRGRPAGRSLRAGLGDLMLRRRGLVRPRPELRDGPYFTLLLAVVDDGLGRALHRLGAAARPPAAGENGAGQART</sequence>
<protein>
    <submittedName>
        <fullName evidence="2">Nucleotidyltransferase family protein</fullName>
    </submittedName>
</protein>
<dbReference type="AlphaFoldDB" id="A0A934JZJ6"/>
<keyword evidence="3" id="KW-1185">Reference proteome</keyword>
<accession>A0A934JZJ6</accession>
<gene>
    <name evidence="2" type="ORF">JF922_06945</name>
</gene>
<dbReference type="Pfam" id="PF14907">
    <property type="entry name" value="NTP_transf_5"/>
    <property type="match status" value="1"/>
</dbReference>
<evidence type="ECO:0000313" key="2">
    <source>
        <dbReference type="EMBL" id="MBJ7597807.1"/>
    </source>
</evidence>
<feature type="compositionally biased region" description="Basic residues" evidence="1">
    <location>
        <begin position="1"/>
        <end position="13"/>
    </location>
</feature>
<name>A0A934JZJ6_9BACT</name>
<feature type="non-terminal residue" evidence="2">
    <location>
        <position position="398"/>
    </location>
</feature>
<dbReference type="Proteomes" id="UP000612893">
    <property type="component" value="Unassembled WGS sequence"/>
</dbReference>
<organism evidence="2 3">
    <name type="scientific">Candidatus Nephthysia bennettiae</name>
    <dbReference type="NCBI Taxonomy" id="3127016"/>
    <lineage>
        <taxon>Bacteria</taxon>
        <taxon>Bacillati</taxon>
        <taxon>Candidatus Dormiibacterota</taxon>
        <taxon>Candidatus Dormibacteria</taxon>
        <taxon>Candidatus Dormibacterales</taxon>
        <taxon>Candidatus Dormibacteraceae</taxon>
        <taxon>Candidatus Nephthysia</taxon>
    </lineage>
</organism>
<evidence type="ECO:0000313" key="3">
    <source>
        <dbReference type="Proteomes" id="UP000612893"/>
    </source>
</evidence>
<dbReference type="EMBL" id="JAEKNR010000082">
    <property type="protein sequence ID" value="MBJ7597807.1"/>
    <property type="molecule type" value="Genomic_DNA"/>
</dbReference>
<proteinExistence type="predicted"/>
<dbReference type="InterPro" id="IPR039498">
    <property type="entry name" value="NTP_transf_5"/>
</dbReference>
<feature type="compositionally biased region" description="Low complexity" evidence="1">
    <location>
        <begin position="36"/>
        <end position="45"/>
    </location>
</feature>
<feature type="region of interest" description="Disordered" evidence="1">
    <location>
        <begin position="1"/>
        <end position="45"/>
    </location>
</feature>
<evidence type="ECO:0000256" key="1">
    <source>
        <dbReference type="SAM" id="MobiDB-lite"/>
    </source>
</evidence>
<reference evidence="2" key="1">
    <citation type="submission" date="2020-10" db="EMBL/GenBank/DDBJ databases">
        <title>Ca. Dormibacterota MAGs.</title>
        <authorList>
            <person name="Montgomery K."/>
        </authorList>
    </citation>
    <scope>NUCLEOTIDE SEQUENCE [LARGE SCALE GENOMIC DNA]</scope>
    <source>
        <strain evidence="2">SC8812_S17_10</strain>
    </source>
</reference>